<keyword evidence="4" id="KW-1185">Reference proteome</keyword>
<feature type="signal peptide" evidence="1">
    <location>
        <begin position="1"/>
        <end position="25"/>
    </location>
</feature>
<organism evidence="2">
    <name type="scientific">Physcomitrium patens</name>
    <name type="common">Spreading-leaved earth moss</name>
    <name type="synonym">Physcomitrella patens</name>
    <dbReference type="NCBI Taxonomy" id="3218"/>
    <lineage>
        <taxon>Eukaryota</taxon>
        <taxon>Viridiplantae</taxon>
        <taxon>Streptophyta</taxon>
        <taxon>Embryophyta</taxon>
        <taxon>Bryophyta</taxon>
        <taxon>Bryophytina</taxon>
        <taxon>Bryopsida</taxon>
        <taxon>Funariidae</taxon>
        <taxon>Funariales</taxon>
        <taxon>Funariaceae</taxon>
        <taxon>Physcomitrium</taxon>
    </lineage>
</organism>
<keyword evidence="1" id="KW-0732">Signal</keyword>
<dbReference type="Proteomes" id="UP000006727">
    <property type="component" value="Chromosome 5"/>
</dbReference>
<proteinExistence type="predicted"/>
<reference evidence="3" key="3">
    <citation type="submission" date="2020-12" db="UniProtKB">
        <authorList>
            <consortium name="EnsemblPlants"/>
        </authorList>
    </citation>
    <scope>IDENTIFICATION</scope>
</reference>
<dbReference type="PANTHER" id="PTHR35567">
    <property type="entry name" value="MALATE DEHYDROGENASE (AFU_ORTHOLOGUE AFUA_2G13800)"/>
    <property type="match status" value="1"/>
</dbReference>
<sequence>MDTSPRLAATLLALLSLALCAAATARDLRDSTSSIDIPRDGYKLRHTLHARGYQHYRFNGTAWVGFNATAKLYDQHKQEVGVHYFLLQADALGGRPTWESLPNKMRGVPRSRVTCKSVAQVAVEQESIPWVLLKSTGSAGDEKYFGGVAYVRRINTKHGLAPRSTKRALEGDVKKSAYACDYSFYVPA</sequence>
<feature type="chain" id="PRO_5036319076" evidence="1">
    <location>
        <begin position="26"/>
        <end position="188"/>
    </location>
</feature>
<accession>A0A2K1KJW5</accession>
<dbReference type="InterPro" id="IPR021851">
    <property type="entry name" value="DUF3455"/>
</dbReference>
<dbReference type="PaxDb" id="3218-PP1S169_31V6.1"/>
<dbReference type="Pfam" id="PF11937">
    <property type="entry name" value="DUF3455"/>
    <property type="match status" value="1"/>
</dbReference>
<reference evidence="2 4" key="2">
    <citation type="journal article" date="2018" name="Plant J.">
        <title>The Physcomitrella patens chromosome-scale assembly reveals moss genome structure and evolution.</title>
        <authorList>
            <person name="Lang D."/>
            <person name="Ullrich K.K."/>
            <person name="Murat F."/>
            <person name="Fuchs J."/>
            <person name="Jenkins J."/>
            <person name="Haas F.B."/>
            <person name="Piednoel M."/>
            <person name="Gundlach H."/>
            <person name="Van Bel M."/>
            <person name="Meyberg R."/>
            <person name="Vives C."/>
            <person name="Morata J."/>
            <person name="Symeonidi A."/>
            <person name="Hiss M."/>
            <person name="Muchero W."/>
            <person name="Kamisugi Y."/>
            <person name="Saleh O."/>
            <person name="Blanc G."/>
            <person name="Decker E.L."/>
            <person name="van Gessel N."/>
            <person name="Grimwood J."/>
            <person name="Hayes R.D."/>
            <person name="Graham S.W."/>
            <person name="Gunter L.E."/>
            <person name="McDaniel S.F."/>
            <person name="Hoernstein S.N.W."/>
            <person name="Larsson A."/>
            <person name="Li F.W."/>
            <person name="Perroud P.F."/>
            <person name="Phillips J."/>
            <person name="Ranjan P."/>
            <person name="Rokshar D.S."/>
            <person name="Rothfels C.J."/>
            <person name="Schneider L."/>
            <person name="Shu S."/>
            <person name="Stevenson D.W."/>
            <person name="Thummler F."/>
            <person name="Tillich M."/>
            <person name="Villarreal Aguilar J.C."/>
            <person name="Widiez T."/>
            <person name="Wong G.K."/>
            <person name="Wymore A."/>
            <person name="Zhang Y."/>
            <person name="Zimmer A.D."/>
            <person name="Quatrano R.S."/>
            <person name="Mayer K.F.X."/>
            <person name="Goodstein D."/>
            <person name="Casacuberta J.M."/>
            <person name="Vandepoele K."/>
            <person name="Reski R."/>
            <person name="Cuming A.C."/>
            <person name="Tuskan G.A."/>
            <person name="Maumus F."/>
            <person name="Salse J."/>
            <person name="Schmutz J."/>
            <person name="Rensing S.A."/>
        </authorList>
    </citation>
    <scope>NUCLEOTIDE SEQUENCE [LARGE SCALE GENOMIC DNA]</scope>
    <source>
        <strain evidence="3 4">cv. Gransden 2004</strain>
    </source>
</reference>
<evidence type="ECO:0000256" key="1">
    <source>
        <dbReference type="SAM" id="SignalP"/>
    </source>
</evidence>
<dbReference type="EnsemblPlants" id="Pp3c5_15880V3.1">
    <property type="protein sequence ID" value="PAC:32954315.CDS.1"/>
    <property type="gene ID" value="Pp3c5_15880"/>
</dbReference>
<dbReference type="Gramene" id="Pp3c5_15880V3.1">
    <property type="protein sequence ID" value="PAC:32954315.CDS.1"/>
    <property type="gene ID" value="Pp3c5_15880"/>
</dbReference>
<gene>
    <name evidence="2" type="ORF">PHYPA_007747</name>
</gene>
<dbReference type="OMA" id="KWNILEA"/>
<dbReference type="AlphaFoldDB" id="A0A2K1KJW5"/>
<protein>
    <submittedName>
        <fullName evidence="2 3">Uncharacterized protein</fullName>
    </submittedName>
</protein>
<evidence type="ECO:0000313" key="4">
    <source>
        <dbReference type="Proteomes" id="UP000006727"/>
    </source>
</evidence>
<name>A0A2K1KJW5_PHYPA</name>
<evidence type="ECO:0000313" key="3">
    <source>
        <dbReference type="EnsemblPlants" id="PAC:32954315.CDS.1"/>
    </source>
</evidence>
<evidence type="ECO:0000313" key="2">
    <source>
        <dbReference type="EMBL" id="PNR54071.1"/>
    </source>
</evidence>
<dbReference type="InParanoid" id="A0A2K1KJW5"/>
<dbReference type="EMBL" id="ABEU02000005">
    <property type="protein sequence ID" value="PNR54071.1"/>
    <property type="molecule type" value="Genomic_DNA"/>
</dbReference>
<reference evidence="2 4" key="1">
    <citation type="journal article" date="2008" name="Science">
        <title>The Physcomitrella genome reveals evolutionary insights into the conquest of land by plants.</title>
        <authorList>
            <person name="Rensing S."/>
            <person name="Lang D."/>
            <person name="Zimmer A."/>
            <person name="Terry A."/>
            <person name="Salamov A."/>
            <person name="Shapiro H."/>
            <person name="Nishiyama T."/>
            <person name="Perroud P.-F."/>
            <person name="Lindquist E."/>
            <person name="Kamisugi Y."/>
            <person name="Tanahashi T."/>
            <person name="Sakakibara K."/>
            <person name="Fujita T."/>
            <person name="Oishi K."/>
            <person name="Shin-I T."/>
            <person name="Kuroki Y."/>
            <person name="Toyoda A."/>
            <person name="Suzuki Y."/>
            <person name="Hashimoto A."/>
            <person name="Yamaguchi K."/>
            <person name="Sugano A."/>
            <person name="Kohara Y."/>
            <person name="Fujiyama A."/>
            <person name="Anterola A."/>
            <person name="Aoki S."/>
            <person name="Ashton N."/>
            <person name="Barbazuk W.B."/>
            <person name="Barker E."/>
            <person name="Bennetzen J."/>
            <person name="Bezanilla M."/>
            <person name="Blankenship R."/>
            <person name="Cho S.H."/>
            <person name="Dutcher S."/>
            <person name="Estelle M."/>
            <person name="Fawcett J.A."/>
            <person name="Gundlach H."/>
            <person name="Hanada K."/>
            <person name="Heyl A."/>
            <person name="Hicks K.A."/>
            <person name="Hugh J."/>
            <person name="Lohr M."/>
            <person name="Mayer K."/>
            <person name="Melkozernov A."/>
            <person name="Murata T."/>
            <person name="Nelson D."/>
            <person name="Pils B."/>
            <person name="Prigge M."/>
            <person name="Reiss B."/>
            <person name="Renner T."/>
            <person name="Rombauts S."/>
            <person name="Rushton P."/>
            <person name="Sanderfoot A."/>
            <person name="Schween G."/>
            <person name="Shiu S.-H."/>
            <person name="Stueber K."/>
            <person name="Theodoulou F.L."/>
            <person name="Tu H."/>
            <person name="Van de Peer Y."/>
            <person name="Verrier P.J."/>
            <person name="Waters E."/>
            <person name="Wood A."/>
            <person name="Yang L."/>
            <person name="Cove D."/>
            <person name="Cuming A."/>
            <person name="Hasebe M."/>
            <person name="Lucas S."/>
            <person name="Mishler D.B."/>
            <person name="Reski R."/>
            <person name="Grigoriev I."/>
            <person name="Quatrano R.S."/>
            <person name="Boore J.L."/>
        </authorList>
    </citation>
    <scope>NUCLEOTIDE SEQUENCE [LARGE SCALE GENOMIC DNA]</scope>
    <source>
        <strain evidence="3 4">cv. Gransden 2004</strain>
    </source>
</reference>
<dbReference type="PANTHER" id="PTHR35567:SF1">
    <property type="entry name" value="CONSERVED FUNGAL PROTEIN (AFU_ORTHOLOGUE AFUA_1G14230)"/>
    <property type="match status" value="1"/>
</dbReference>